<proteinExistence type="predicted"/>
<accession>K0TIE1</accession>
<gene>
    <name evidence="1" type="ORF">THAOC_01442</name>
</gene>
<dbReference type="AlphaFoldDB" id="K0TIE1"/>
<keyword evidence="2" id="KW-1185">Reference proteome</keyword>
<protein>
    <submittedName>
        <fullName evidence="1">Uncharacterized protein</fullName>
    </submittedName>
</protein>
<evidence type="ECO:0000313" key="2">
    <source>
        <dbReference type="Proteomes" id="UP000266841"/>
    </source>
</evidence>
<organism evidence="1 2">
    <name type="scientific">Thalassiosira oceanica</name>
    <name type="common">Marine diatom</name>
    <dbReference type="NCBI Taxonomy" id="159749"/>
    <lineage>
        <taxon>Eukaryota</taxon>
        <taxon>Sar</taxon>
        <taxon>Stramenopiles</taxon>
        <taxon>Ochrophyta</taxon>
        <taxon>Bacillariophyta</taxon>
        <taxon>Coscinodiscophyceae</taxon>
        <taxon>Thalassiosirophycidae</taxon>
        <taxon>Thalassiosirales</taxon>
        <taxon>Thalassiosiraceae</taxon>
        <taxon>Thalassiosira</taxon>
    </lineage>
</organism>
<name>K0TIE1_THAOC</name>
<reference evidence="1 2" key="1">
    <citation type="journal article" date="2012" name="Genome Biol.">
        <title>Genome and low-iron response of an oceanic diatom adapted to chronic iron limitation.</title>
        <authorList>
            <person name="Lommer M."/>
            <person name="Specht M."/>
            <person name="Roy A.S."/>
            <person name="Kraemer L."/>
            <person name="Andreson R."/>
            <person name="Gutowska M.A."/>
            <person name="Wolf J."/>
            <person name="Bergner S.V."/>
            <person name="Schilhabel M.B."/>
            <person name="Klostermeier U.C."/>
            <person name="Beiko R.G."/>
            <person name="Rosenstiel P."/>
            <person name="Hippler M."/>
            <person name="Laroche J."/>
        </authorList>
    </citation>
    <scope>NUCLEOTIDE SEQUENCE [LARGE SCALE GENOMIC DNA]</scope>
    <source>
        <strain evidence="1 2">CCMP1005</strain>
    </source>
</reference>
<evidence type="ECO:0000313" key="1">
    <source>
        <dbReference type="EMBL" id="EJK76779.1"/>
    </source>
</evidence>
<dbReference type="EMBL" id="AGNL01001709">
    <property type="protein sequence ID" value="EJK76779.1"/>
    <property type="molecule type" value="Genomic_DNA"/>
</dbReference>
<dbReference type="Proteomes" id="UP000266841">
    <property type="component" value="Unassembled WGS sequence"/>
</dbReference>
<comment type="caution">
    <text evidence="1">The sequence shown here is derived from an EMBL/GenBank/DDBJ whole genome shotgun (WGS) entry which is preliminary data.</text>
</comment>
<sequence>GADADGTDGVAMAPIVLRGAHIVLLLGGSDEKEWTERVEHAARRHTEDSIDLFAMVAMSLAVPP</sequence>
<feature type="non-terminal residue" evidence="1">
    <location>
        <position position="1"/>
    </location>
</feature>